<proteinExistence type="predicted"/>
<dbReference type="EMBL" id="VTUZ01000051">
    <property type="protein sequence ID" value="KAA0999013.1"/>
    <property type="molecule type" value="Genomic_DNA"/>
</dbReference>
<evidence type="ECO:0000313" key="2">
    <source>
        <dbReference type="Proteomes" id="UP000325273"/>
    </source>
</evidence>
<protein>
    <submittedName>
        <fullName evidence="1">DUF1488 domain-containing protein</fullName>
    </submittedName>
</protein>
<dbReference type="Proteomes" id="UP000325273">
    <property type="component" value="Unassembled WGS sequence"/>
</dbReference>
<evidence type="ECO:0000313" key="1">
    <source>
        <dbReference type="EMBL" id="KAA0999013.1"/>
    </source>
</evidence>
<name>A0A5B0G642_9BURK</name>
<dbReference type="AlphaFoldDB" id="A0A5B0G642"/>
<gene>
    <name evidence="1" type="ORF">FVF58_42565</name>
</gene>
<dbReference type="Pfam" id="PF07369">
    <property type="entry name" value="DUF1488"/>
    <property type="match status" value="1"/>
</dbReference>
<organism evidence="1 2">
    <name type="scientific">Paraburkholderia panacisoli</name>
    <dbReference type="NCBI Taxonomy" id="2603818"/>
    <lineage>
        <taxon>Bacteria</taxon>
        <taxon>Pseudomonadati</taxon>
        <taxon>Pseudomonadota</taxon>
        <taxon>Betaproteobacteria</taxon>
        <taxon>Burkholderiales</taxon>
        <taxon>Burkholderiaceae</taxon>
        <taxon>Paraburkholderia</taxon>
    </lineage>
</organism>
<sequence>MDVLDSAPSVSVDGSSIAFRLSQAIGFAECVITREALEVHFWLSPRADASRMLKVFDGGRNRIVAVAERKM</sequence>
<comment type="caution">
    <text evidence="1">The sequence shown here is derived from an EMBL/GenBank/DDBJ whole genome shotgun (WGS) entry which is preliminary data.</text>
</comment>
<accession>A0A5B0G642</accession>
<reference evidence="1 2" key="1">
    <citation type="submission" date="2019-08" db="EMBL/GenBank/DDBJ databases">
        <title>Paraburkholderia sp. DCY113.</title>
        <authorList>
            <person name="Kang J."/>
        </authorList>
    </citation>
    <scope>NUCLEOTIDE SEQUENCE [LARGE SCALE GENOMIC DNA]</scope>
    <source>
        <strain evidence="1 2">DCY113</strain>
    </source>
</reference>
<dbReference type="RefSeq" id="WP_149675628.1">
    <property type="nucleotide sequence ID" value="NZ_VTUZ01000051.1"/>
</dbReference>
<keyword evidence="2" id="KW-1185">Reference proteome</keyword>
<dbReference type="InterPro" id="IPR009962">
    <property type="entry name" value="DUF1488"/>
</dbReference>